<dbReference type="Proteomes" id="UP001333110">
    <property type="component" value="Unassembled WGS sequence"/>
</dbReference>
<evidence type="ECO:0000313" key="2">
    <source>
        <dbReference type="Proteomes" id="UP001333110"/>
    </source>
</evidence>
<dbReference type="EMBL" id="JAUNZN010000004">
    <property type="protein sequence ID" value="KAK4822903.1"/>
    <property type="molecule type" value="Genomic_DNA"/>
</dbReference>
<dbReference type="PANTHER" id="PTHR33332">
    <property type="entry name" value="REVERSE TRANSCRIPTASE DOMAIN-CONTAINING PROTEIN"/>
    <property type="match status" value="1"/>
</dbReference>
<evidence type="ECO:0008006" key="3">
    <source>
        <dbReference type="Google" id="ProtNLM"/>
    </source>
</evidence>
<comment type="caution">
    <text evidence="1">The sequence shown here is derived from an EMBL/GenBank/DDBJ whole genome shotgun (WGS) entry which is preliminary data.</text>
</comment>
<keyword evidence="2" id="KW-1185">Reference proteome</keyword>
<name>A0AAN7SA57_MYCAM</name>
<dbReference type="AlphaFoldDB" id="A0AAN7SA57"/>
<proteinExistence type="predicted"/>
<organism evidence="1 2">
    <name type="scientific">Mycteria americana</name>
    <name type="common">Wood stork</name>
    <dbReference type="NCBI Taxonomy" id="33587"/>
    <lineage>
        <taxon>Eukaryota</taxon>
        <taxon>Metazoa</taxon>
        <taxon>Chordata</taxon>
        <taxon>Craniata</taxon>
        <taxon>Vertebrata</taxon>
        <taxon>Euteleostomi</taxon>
        <taxon>Archelosauria</taxon>
        <taxon>Archosauria</taxon>
        <taxon>Dinosauria</taxon>
        <taxon>Saurischia</taxon>
        <taxon>Theropoda</taxon>
        <taxon>Coelurosauria</taxon>
        <taxon>Aves</taxon>
        <taxon>Neognathae</taxon>
        <taxon>Neoaves</taxon>
        <taxon>Aequornithes</taxon>
        <taxon>Ciconiiformes</taxon>
        <taxon>Ciconiidae</taxon>
        <taxon>Mycteria</taxon>
    </lineage>
</organism>
<reference evidence="1 2" key="1">
    <citation type="journal article" date="2023" name="J. Hered.">
        <title>Chromosome-level genome of the wood stork (Mycteria americana) provides insight into avian chromosome evolution.</title>
        <authorList>
            <person name="Flamio R. Jr."/>
            <person name="Ramstad K.M."/>
        </authorList>
    </citation>
    <scope>NUCLEOTIDE SEQUENCE [LARGE SCALE GENOMIC DNA]</scope>
    <source>
        <strain evidence="1">JAX WOST 10</strain>
    </source>
</reference>
<accession>A0AAN7SA57</accession>
<sequence length="262" mass="29998">MQRYRLGEEWLESCLAEKDLGVLVDSHLNMSQQCAQRDIEVLECIPRRATKLVKGLEQKSYEERLRELGLFSLEKRRLRGDLIALYNCLKGGCSEVGVGLFSQVTSNRTRGNGLKLRQGDSWKEKLEQQTETIQFSFYRWLPAEMKNNKLWGIREPYIGLSLTRKYMRLPGETKCKCAEVFDKQSSIKGVDEEKAVDVVFLDFSKAFHTVLHSILLDRLSNCGMSGWTVLWVKNWLNSRAQRVAVNLGTSGWQLVTSSVPQG</sequence>
<gene>
    <name evidence="1" type="ORF">QYF61_023266</name>
</gene>
<protein>
    <recommendedName>
        <fullName evidence="3">Rna-directed dna polymerase from mobile element jockey-like</fullName>
    </recommendedName>
</protein>
<evidence type="ECO:0000313" key="1">
    <source>
        <dbReference type="EMBL" id="KAK4822903.1"/>
    </source>
</evidence>